<accession>A0AAD4H113</accession>
<dbReference type="AlphaFoldDB" id="A0AAD4H113"/>
<keyword evidence="3" id="KW-1185">Reference proteome</keyword>
<reference evidence="2" key="1">
    <citation type="journal article" date="2019" name="Beilstein J. Org. Chem.">
        <title>Nanangenines: drimane sesquiterpenoids as the dominant metabolite cohort of a novel Australian fungus, Aspergillus nanangensis.</title>
        <authorList>
            <person name="Lacey H.J."/>
            <person name="Gilchrist C.L.M."/>
            <person name="Crombie A."/>
            <person name="Kalaitzis J.A."/>
            <person name="Vuong D."/>
            <person name="Rutledge P.J."/>
            <person name="Turner P."/>
            <person name="Pitt J.I."/>
            <person name="Lacey E."/>
            <person name="Chooi Y.H."/>
            <person name="Piggott A.M."/>
        </authorList>
    </citation>
    <scope>NUCLEOTIDE SEQUENCE</scope>
    <source>
        <strain evidence="2">MST-FP2251</strain>
    </source>
</reference>
<dbReference type="PANTHER" id="PTHR35186">
    <property type="entry name" value="ANK_REP_REGION DOMAIN-CONTAINING PROTEIN"/>
    <property type="match status" value="1"/>
</dbReference>
<reference evidence="2" key="2">
    <citation type="submission" date="2020-02" db="EMBL/GenBank/DDBJ databases">
        <authorList>
            <person name="Gilchrist C.L.M."/>
            <person name="Chooi Y.-H."/>
        </authorList>
    </citation>
    <scope>NUCLEOTIDE SEQUENCE</scope>
    <source>
        <strain evidence="2">MST-FP2251</strain>
    </source>
</reference>
<dbReference type="EMBL" id="VCAU01000001">
    <property type="protein sequence ID" value="KAF9895258.1"/>
    <property type="molecule type" value="Genomic_DNA"/>
</dbReference>
<sequence>MLARLARVAPSSFHSFHASRLDLNEGEAMAGIEIAGVVLAVLPLIINQVDNYAQGLETLRLFRKQRYRREVNDYLIRLTTQQTLLTHTIKDLLGDAVQYENDLTRLMMDPEGPLWQSEALEKEVKDRLKDDYDIFIANMFNLLELLRSLRQKLGLSSSDPQRKPASLAATNNLDMDFRKFKLIFSKTIYQDLLNRMEAVNGHLRMLLELADQRQTSRKKRIVDSTLVRYCTARKSARSLYNALFLGGCWKCACRDQHTVYIRLDSDGSQNKNKNSNKAPRFHVVLDSAKTTQWRFMEVECIYTPPSEPDSGFGPHLVPMKSSKKVAFKIENPGPTSAGNIPEEPTLPQIIDMCSSLASLSVQNASHHPLGLLIDKTQATAQHKVYVTNPMSRGEGFRSLKDLLAARQSPSLVYGQNPFSRRERLRLAANLASNVLVFHGSWLKSDWMTDDILVPSAASLQLRSPFIPLPLTLLGADIPAPSSSPNALIQNEILFPLGLALTELSLCRTLEDLRIAADQDQISTTTHFKTVSRCLQSVYDESGLRYGDAVQKCLFWSETREIDMDSIEFQGIVFHAIVKPLLEELQAWER</sequence>
<gene>
    <name evidence="2" type="ORF">FE257_000160</name>
</gene>
<feature type="domain" description="DUF7580" evidence="1">
    <location>
        <begin position="229"/>
        <end position="586"/>
    </location>
</feature>
<name>A0AAD4H113_ASPNN</name>
<dbReference type="Proteomes" id="UP001194746">
    <property type="component" value="Unassembled WGS sequence"/>
</dbReference>
<evidence type="ECO:0000313" key="2">
    <source>
        <dbReference type="EMBL" id="KAF9895258.1"/>
    </source>
</evidence>
<proteinExistence type="predicted"/>
<dbReference type="Pfam" id="PF24476">
    <property type="entry name" value="DUF7580"/>
    <property type="match status" value="1"/>
</dbReference>
<evidence type="ECO:0000313" key="3">
    <source>
        <dbReference type="Proteomes" id="UP001194746"/>
    </source>
</evidence>
<evidence type="ECO:0000259" key="1">
    <source>
        <dbReference type="Pfam" id="PF24476"/>
    </source>
</evidence>
<organism evidence="2 3">
    <name type="scientific">Aspergillus nanangensis</name>
    <dbReference type="NCBI Taxonomy" id="2582783"/>
    <lineage>
        <taxon>Eukaryota</taxon>
        <taxon>Fungi</taxon>
        <taxon>Dikarya</taxon>
        <taxon>Ascomycota</taxon>
        <taxon>Pezizomycotina</taxon>
        <taxon>Eurotiomycetes</taxon>
        <taxon>Eurotiomycetidae</taxon>
        <taxon>Eurotiales</taxon>
        <taxon>Aspergillaceae</taxon>
        <taxon>Aspergillus</taxon>
        <taxon>Aspergillus subgen. Circumdati</taxon>
    </lineage>
</organism>
<protein>
    <recommendedName>
        <fullName evidence="1">DUF7580 domain-containing protein</fullName>
    </recommendedName>
</protein>
<dbReference type="PANTHER" id="PTHR35186:SF4">
    <property type="entry name" value="PRION-INHIBITION AND PROPAGATION HELO DOMAIN-CONTAINING PROTEIN"/>
    <property type="match status" value="1"/>
</dbReference>
<comment type="caution">
    <text evidence="2">The sequence shown here is derived from an EMBL/GenBank/DDBJ whole genome shotgun (WGS) entry which is preliminary data.</text>
</comment>
<dbReference type="InterPro" id="IPR056002">
    <property type="entry name" value="DUF7580"/>
</dbReference>